<reference evidence="2 3" key="1">
    <citation type="submission" date="2014-04" db="EMBL/GenBank/DDBJ databases">
        <authorList>
            <consortium name="DOE Joint Genome Institute"/>
            <person name="Kuo A."/>
            <person name="Kohler A."/>
            <person name="Nagy L.G."/>
            <person name="Floudas D."/>
            <person name="Copeland A."/>
            <person name="Barry K.W."/>
            <person name="Cichocki N."/>
            <person name="Veneault-Fourrey C."/>
            <person name="LaButti K."/>
            <person name="Lindquist E.A."/>
            <person name="Lipzen A."/>
            <person name="Lundell T."/>
            <person name="Morin E."/>
            <person name="Murat C."/>
            <person name="Sun H."/>
            <person name="Tunlid A."/>
            <person name="Henrissat B."/>
            <person name="Grigoriev I.V."/>
            <person name="Hibbett D.S."/>
            <person name="Martin F."/>
            <person name="Nordberg H.P."/>
            <person name="Cantor M.N."/>
            <person name="Hua S.X."/>
        </authorList>
    </citation>
    <scope>NUCLEOTIDE SEQUENCE [LARGE SCALE GENOMIC DNA]</scope>
    <source>
        <strain evidence="2 3">LaAM-08-1</strain>
    </source>
</reference>
<dbReference type="InterPro" id="IPR011990">
    <property type="entry name" value="TPR-like_helical_dom_sf"/>
</dbReference>
<organism evidence="2 3">
    <name type="scientific">Laccaria amethystina LaAM-08-1</name>
    <dbReference type="NCBI Taxonomy" id="1095629"/>
    <lineage>
        <taxon>Eukaryota</taxon>
        <taxon>Fungi</taxon>
        <taxon>Dikarya</taxon>
        <taxon>Basidiomycota</taxon>
        <taxon>Agaricomycotina</taxon>
        <taxon>Agaricomycetes</taxon>
        <taxon>Agaricomycetidae</taxon>
        <taxon>Agaricales</taxon>
        <taxon>Agaricineae</taxon>
        <taxon>Hydnangiaceae</taxon>
        <taxon>Laccaria</taxon>
    </lineage>
</organism>
<proteinExistence type="predicted"/>
<feature type="compositionally biased region" description="Acidic residues" evidence="1">
    <location>
        <begin position="1031"/>
        <end position="1045"/>
    </location>
</feature>
<feature type="compositionally biased region" description="Basic and acidic residues" evidence="1">
    <location>
        <begin position="1"/>
        <end position="10"/>
    </location>
</feature>
<dbReference type="Gene3D" id="3.40.50.300">
    <property type="entry name" value="P-loop containing nucleotide triphosphate hydrolases"/>
    <property type="match status" value="1"/>
</dbReference>
<dbReference type="InterPro" id="IPR027417">
    <property type="entry name" value="P-loop_NTPase"/>
</dbReference>
<evidence type="ECO:0000256" key="1">
    <source>
        <dbReference type="SAM" id="MobiDB-lite"/>
    </source>
</evidence>
<reference evidence="3" key="2">
    <citation type="submission" date="2015-01" db="EMBL/GenBank/DDBJ databases">
        <title>Evolutionary Origins and Diversification of the Mycorrhizal Mutualists.</title>
        <authorList>
            <consortium name="DOE Joint Genome Institute"/>
            <consortium name="Mycorrhizal Genomics Consortium"/>
            <person name="Kohler A."/>
            <person name="Kuo A."/>
            <person name="Nagy L.G."/>
            <person name="Floudas D."/>
            <person name="Copeland A."/>
            <person name="Barry K.W."/>
            <person name="Cichocki N."/>
            <person name="Veneault-Fourrey C."/>
            <person name="LaButti K."/>
            <person name="Lindquist E.A."/>
            <person name="Lipzen A."/>
            <person name="Lundell T."/>
            <person name="Morin E."/>
            <person name="Murat C."/>
            <person name="Riley R."/>
            <person name="Ohm R."/>
            <person name="Sun H."/>
            <person name="Tunlid A."/>
            <person name="Henrissat B."/>
            <person name="Grigoriev I.V."/>
            <person name="Hibbett D.S."/>
            <person name="Martin F."/>
        </authorList>
    </citation>
    <scope>NUCLEOTIDE SEQUENCE [LARGE SCALE GENOMIC DNA]</scope>
    <source>
        <strain evidence="3">LaAM-08-1</strain>
    </source>
</reference>
<dbReference type="Gene3D" id="1.25.40.10">
    <property type="entry name" value="Tetratricopeptide repeat domain"/>
    <property type="match status" value="1"/>
</dbReference>
<protein>
    <submittedName>
        <fullName evidence="2">Unplaced genomic scaffold K443scaffold_323, whole genome shotgun sequence</fullName>
    </submittedName>
</protein>
<sequence length="1358" mass="150011">MDKILADAEKKRRIHKQESTTMDSQPPPPAAVTPNTTTSPPAPAKEGRKINTSMMAGAQGVYFTGGTFKNVGGSLVRNDAMEESEGDEMEVDYLEDSSKLTIEGRTASTMDQVFADAEKESRTHKQGSTTMDSQLPPPAAVTPNTTTSPPAPPQKRPKIRQASIMAGARGLYLTGGTIKNVGGSLVRPMEQLERDEMEGSEGDEMEVDYLEDSSKRTIEGRTKHRYIPARQDGVATMSSRVQMADIHAHMFKKLKDSQFTGGQYTNVAGNIDYVGSFKPSLPSKGKTAPDMGEAYPSNWFIGRREVIAELKRHFSNTNNSAQERKFFLLHGVGGIGKTQICLKLIEEMSDCFSFVFWIDASSIGTIIQGLKGIYNLPAAWSSGLDGSPESALHWIGSLKENYIMVFDNADVLSPAELEAYLPPGRGGNILITSCNFTMRNLTSLENSLKVAWMKENDAIELLLQASCLNSSSMELQAEASKIVKELFCVPLAINQAGAYIASGATSIRDYLAKYFEHQTTLLPHSGFTGASEYNRAVYETWELSYKEIVQRANSDDLHKANAANSAMLLLELFSFFHHEEITEKIFSYAALEKDEKMSNDELLLMLNQRLLPLNKAGTWDNSHFKEGIQVLLSFSLIKKASSDGVYAMHPLVHAWGRDRLTLNERKKYSLMAYLTLSSSLRKDESQPYEFQRILVTHVRATIEFSKSESGQNIVGYLDDAYVKFGNLLWKQGYSKEAETLQIKVLETRNRILGVEHPDTSRAMANLAATYESLGKYMDAEKLRAQVLDSKMKISRPEYPDAMGNDTTTNFLQDTVADQLQVQVLDGGKEVIETDITGAMTNATPKGKQLVLVAKTALKHLQQCEAEIKTTLSLLGISEMDYILLAGFNESVMHSGIGYLEEIHVILKSEFPSDSDLLSSLGRIFSPFPGVIFTTSPPYTFQTPVFNSEEKAREWDEVVFTQAHTYTTLQMGHTMKEMELMSATICSNEGKVPSGSGSGGGGDGNEKKQRENIPPGKKKLDSNSQKGSEKDSEGDDDDSEGYDSDNPDSKGSSGADLPEISFTIQTEIYPEVEALAGSDSSKFLQALQLEGSITIQTKPQQLKPRKLASSHVEFKEFKLQSKDSAYYHLAQFSVKINTTVKLTKFKNIKPPSTRAGDSESKVVEGKKQTLAATLASTFGISGLKPTALFTNSGTGAKESSSTKEHKVFNSQIIPKSYNETISWNFTVDDLNQQEHGLDLHELGTLPSVSCTFRGSSDDAPPPPAPDFFHVEVMSCWSLIPSKRKPFFSYTQSPVKPPTPYSNLCQIMELDLPSQLSEPSYYNAVGKTTFDGIYNIKEMYSSPHKFTPYIKFSNEDEGAM</sequence>
<dbReference type="PANTHER" id="PTHR35205">
    <property type="entry name" value="NB-ARC AND TPR DOMAIN PROTEIN"/>
    <property type="match status" value="1"/>
</dbReference>
<feature type="region of interest" description="Disordered" evidence="1">
    <location>
        <begin position="117"/>
        <end position="158"/>
    </location>
</feature>
<accession>A0A0C9X6D6</accession>
<dbReference type="STRING" id="1095629.A0A0C9X6D6"/>
<dbReference type="HOGENOM" id="CLU_257172_0_0_1"/>
<dbReference type="SUPFAM" id="SSF52540">
    <property type="entry name" value="P-loop containing nucleoside triphosphate hydrolases"/>
    <property type="match status" value="1"/>
</dbReference>
<keyword evidence="3" id="KW-1185">Reference proteome</keyword>
<name>A0A0C9X6D6_9AGAR</name>
<feature type="region of interest" description="Disordered" evidence="1">
    <location>
        <begin position="1"/>
        <end position="51"/>
    </location>
</feature>
<dbReference type="SUPFAM" id="SSF48452">
    <property type="entry name" value="TPR-like"/>
    <property type="match status" value="1"/>
</dbReference>
<evidence type="ECO:0000313" key="2">
    <source>
        <dbReference type="EMBL" id="KIJ93221.1"/>
    </source>
</evidence>
<dbReference type="EMBL" id="KN838858">
    <property type="protein sequence ID" value="KIJ93221.1"/>
    <property type="molecule type" value="Genomic_DNA"/>
</dbReference>
<dbReference type="Pfam" id="PF13424">
    <property type="entry name" value="TPR_12"/>
    <property type="match status" value="1"/>
</dbReference>
<dbReference type="Proteomes" id="UP000054477">
    <property type="component" value="Unassembled WGS sequence"/>
</dbReference>
<evidence type="ECO:0000313" key="3">
    <source>
        <dbReference type="Proteomes" id="UP000054477"/>
    </source>
</evidence>
<dbReference type="GO" id="GO:0043531">
    <property type="term" value="F:ADP binding"/>
    <property type="evidence" value="ECO:0007669"/>
    <property type="project" value="InterPro"/>
</dbReference>
<dbReference type="OrthoDB" id="1658288at2759"/>
<feature type="region of interest" description="Disordered" evidence="1">
    <location>
        <begin position="986"/>
        <end position="1056"/>
    </location>
</feature>
<gene>
    <name evidence="2" type="ORF">K443DRAFT_13036</name>
</gene>
<dbReference type="PANTHER" id="PTHR35205:SF1">
    <property type="entry name" value="ZU5 DOMAIN-CONTAINING PROTEIN"/>
    <property type="match status" value="1"/>
</dbReference>